<accession>A0A931NI36</accession>
<dbReference type="AlphaFoldDB" id="A0A931NI36"/>
<gene>
    <name evidence="3" type="ORF">I7X39_18625</name>
</gene>
<feature type="signal peptide" evidence="1">
    <location>
        <begin position="1"/>
        <end position="19"/>
    </location>
</feature>
<dbReference type="SUPFAM" id="SSF75011">
    <property type="entry name" value="3-carboxy-cis,cis-mucoante lactonizing enzyme"/>
    <property type="match status" value="1"/>
</dbReference>
<evidence type="ECO:0000256" key="1">
    <source>
        <dbReference type="SAM" id="SignalP"/>
    </source>
</evidence>
<proteinExistence type="predicted"/>
<dbReference type="PROSITE" id="PS51257">
    <property type="entry name" value="PROKAR_LIPOPROTEIN"/>
    <property type="match status" value="1"/>
</dbReference>
<dbReference type="EMBL" id="JAEDAK010000016">
    <property type="protein sequence ID" value="MBH9578911.1"/>
    <property type="molecule type" value="Genomic_DNA"/>
</dbReference>
<sequence length="289" mass="30627">MTRLILLAALLLSACASGPSEPPGPAAKETILAVTADHRLIRFNAGQPQRLLASLALRGLKPGERVLGIDFRVARNQLYLLASSGQLYRVKVDSAQLEPVGEPQPLPNGGAGEWGFDFNPTVDRIRVVNSHGANLRRHPDSGAQVDGDPNQPGLQGDALLQFDPSDRHAGQRAEVVAAAYSYNKDDEKLTTNYAIDAARGLLLTQGSREGVQPVVSPNSGRLFTVGSLGLKPFVRAQFDISDVRNQAYLAVDGQGAGDTLFQVDLGSGQARRIGPLVGGASLRGLAIEP</sequence>
<feature type="chain" id="PRO_5037682108" evidence="1">
    <location>
        <begin position="20"/>
        <end position="289"/>
    </location>
</feature>
<feature type="domain" description="DUF4394" evidence="2">
    <location>
        <begin position="39"/>
        <end position="286"/>
    </location>
</feature>
<dbReference type="Pfam" id="PF14339">
    <property type="entry name" value="DUF4394"/>
    <property type="match status" value="1"/>
</dbReference>
<protein>
    <submittedName>
        <fullName evidence="3">DUF4394 domain-containing protein</fullName>
    </submittedName>
</protein>
<name>A0A931NI36_9BURK</name>
<evidence type="ECO:0000259" key="2">
    <source>
        <dbReference type="Pfam" id="PF14339"/>
    </source>
</evidence>
<organism evidence="3 4">
    <name type="scientific">Inhella proteolytica</name>
    <dbReference type="NCBI Taxonomy" id="2795029"/>
    <lineage>
        <taxon>Bacteria</taxon>
        <taxon>Pseudomonadati</taxon>
        <taxon>Pseudomonadota</taxon>
        <taxon>Betaproteobacteria</taxon>
        <taxon>Burkholderiales</taxon>
        <taxon>Sphaerotilaceae</taxon>
        <taxon>Inhella</taxon>
    </lineage>
</organism>
<evidence type="ECO:0000313" key="3">
    <source>
        <dbReference type="EMBL" id="MBH9578911.1"/>
    </source>
</evidence>
<dbReference type="InterPro" id="IPR025507">
    <property type="entry name" value="DUF4394"/>
</dbReference>
<comment type="caution">
    <text evidence="3">The sequence shown here is derived from an EMBL/GenBank/DDBJ whole genome shotgun (WGS) entry which is preliminary data.</text>
</comment>
<dbReference type="RefSeq" id="WP_198112681.1">
    <property type="nucleotide sequence ID" value="NZ_JAEDAK010000016.1"/>
</dbReference>
<dbReference type="Proteomes" id="UP000613266">
    <property type="component" value="Unassembled WGS sequence"/>
</dbReference>
<keyword evidence="1" id="KW-0732">Signal</keyword>
<keyword evidence="4" id="KW-1185">Reference proteome</keyword>
<evidence type="ECO:0000313" key="4">
    <source>
        <dbReference type="Proteomes" id="UP000613266"/>
    </source>
</evidence>
<reference evidence="3" key="1">
    <citation type="submission" date="2020-12" db="EMBL/GenBank/DDBJ databases">
        <title>The genome sequence of Inhella sp. 1Y17.</title>
        <authorList>
            <person name="Liu Y."/>
        </authorList>
    </citation>
    <scope>NUCLEOTIDE SEQUENCE</scope>
    <source>
        <strain evidence="3">1Y17</strain>
    </source>
</reference>